<dbReference type="AlphaFoldDB" id="A0A0C3C0J6"/>
<feature type="region of interest" description="Disordered" evidence="1">
    <location>
        <begin position="51"/>
        <end position="70"/>
    </location>
</feature>
<dbReference type="Proteomes" id="UP000053424">
    <property type="component" value="Unassembled WGS sequence"/>
</dbReference>
<sequence length="107" mass="12230">MPQPKENTMINDRVLHCSRHSRPRLQSGPSLPGPTTHVGWPLLPRMAFVRPTRERRTPTSNFDANPGAIGRGERVTWKPIVEWMATCGLRRFRGFVSQKANTRRLSN</sequence>
<evidence type="ECO:0000256" key="1">
    <source>
        <dbReference type="SAM" id="MobiDB-lite"/>
    </source>
</evidence>
<evidence type="ECO:0000313" key="3">
    <source>
        <dbReference type="Proteomes" id="UP000053424"/>
    </source>
</evidence>
<keyword evidence="3" id="KW-1185">Reference proteome</keyword>
<proteinExistence type="predicted"/>
<organism evidence="2 3">
    <name type="scientific">Hebeloma cylindrosporum</name>
    <dbReference type="NCBI Taxonomy" id="76867"/>
    <lineage>
        <taxon>Eukaryota</taxon>
        <taxon>Fungi</taxon>
        <taxon>Dikarya</taxon>
        <taxon>Basidiomycota</taxon>
        <taxon>Agaricomycotina</taxon>
        <taxon>Agaricomycetes</taxon>
        <taxon>Agaricomycetidae</taxon>
        <taxon>Agaricales</taxon>
        <taxon>Agaricineae</taxon>
        <taxon>Hymenogastraceae</taxon>
        <taxon>Hebeloma</taxon>
    </lineage>
</organism>
<evidence type="ECO:0000313" key="2">
    <source>
        <dbReference type="EMBL" id="KIM42405.1"/>
    </source>
</evidence>
<name>A0A0C3C0J6_HEBCY</name>
<reference evidence="2 3" key="1">
    <citation type="submission" date="2014-04" db="EMBL/GenBank/DDBJ databases">
        <authorList>
            <consortium name="DOE Joint Genome Institute"/>
            <person name="Kuo A."/>
            <person name="Gay G."/>
            <person name="Dore J."/>
            <person name="Kohler A."/>
            <person name="Nagy L.G."/>
            <person name="Floudas D."/>
            <person name="Copeland A."/>
            <person name="Barry K.W."/>
            <person name="Cichocki N."/>
            <person name="Veneault-Fourrey C."/>
            <person name="LaButti K."/>
            <person name="Lindquist E.A."/>
            <person name="Lipzen A."/>
            <person name="Lundell T."/>
            <person name="Morin E."/>
            <person name="Murat C."/>
            <person name="Sun H."/>
            <person name="Tunlid A."/>
            <person name="Henrissat B."/>
            <person name="Grigoriev I.V."/>
            <person name="Hibbett D.S."/>
            <person name="Martin F."/>
            <person name="Nordberg H.P."/>
            <person name="Cantor M.N."/>
            <person name="Hua S.X."/>
        </authorList>
    </citation>
    <scope>NUCLEOTIDE SEQUENCE [LARGE SCALE GENOMIC DNA]</scope>
    <source>
        <strain evidence="3">h7</strain>
    </source>
</reference>
<gene>
    <name evidence="2" type="ORF">M413DRAFT_444825</name>
</gene>
<dbReference type="EMBL" id="KN831778">
    <property type="protein sequence ID" value="KIM42405.1"/>
    <property type="molecule type" value="Genomic_DNA"/>
</dbReference>
<reference evidence="3" key="2">
    <citation type="submission" date="2015-01" db="EMBL/GenBank/DDBJ databases">
        <title>Evolutionary Origins and Diversification of the Mycorrhizal Mutualists.</title>
        <authorList>
            <consortium name="DOE Joint Genome Institute"/>
            <consortium name="Mycorrhizal Genomics Consortium"/>
            <person name="Kohler A."/>
            <person name="Kuo A."/>
            <person name="Nagy L.G."/>
            <person name="Floudas D."/>
            <person name="Copeland A."/>
            <person name="Barry K.W."/>
            <person name="Cichocki N."/>
            <person name="Veneault-Fourrey C."/>
            <person name="LaButti K."/>
            <person name="Lindquist E.A."/>
            <person name="Lipzen A."/>
            <person name="Lundell T."/>
            <person name="Morin E."/>
            <person name="Murat C."/>
            <person name="Riley R."/>
            <person name="Ohm R."/>
            <person name="Sun H."/>
            <person name="Tunlid A."/>
            <person name="Henrissat B."/>
            <person name="Grigoriev I.V."/>
            <person name="Hibbett D.S."/>
            <person name="Martin F."/>
        </authorList>
    </citation>
    <scope>NUCLEOTIDE SEQUENCE [LARGE SCALE GENOMIC DNA]</scope>
    <source>
        <strain evidence="3">h7</strain>
    </source>
</reference>
<accession>A0A0C3C0J6</accession>
<protein>
    <submittedName>
        <fullName evidence="2">Uncharacterized protein</fullName>
    </submittedName>
</protein>
<dbReference type="HOGENOM" id="CLU_2210369_0_0_1"/>